<sequence length="77" mass="8520">MNAPTSVNPSEGMVSGTRVLCTDHLRGSALCRLHIWRPRIVATRICFSDPWLVALESSNVLPVSEPSHFTLAHDHVE</sequence>
<evidence type="ECO:0000313" key="1">
    <source>
        <dbReference type="EMBL" id="TEB23329.1"/>
    </source>
</evidence>
<accession>A0A4Y7SQ12</accession>
<dbReference type="AlphaFoldDB" id="A0A4Y7SQ12"/>
<dbReference type="Proteomes" id="UP000298030">
    <property type="component" value="Unassembled WGS sequence"/>
</dbReference>
<reference evidence="1 2" key="1">
    <citation type="journal article" date="2019" name="Nat. Ecol. Evol.">
        <title>Megaphylogeny resolves global patterns of mushroom evolution.</title>
        <authorList>
            <person name="Varga T."/>
            <person name="Krizsan K."/>
            <person name="Foldi C."/>
            <person name="Dima B."/>
            <person name="Sanchez-Garcia M."/>
            <person name="Sanchez-Ramirez S."/>
            <person name="Szollosi G.J."/>
            <person name="Szarkandi J.G."/>
            <person name="Papp V."/>
            <person name="Albert L."/>
            <person name="Andreopoulos W."/>
            <person name="Angelini C."/>
            <person name="Antonin V."/>
            <person name="Barry K.W."/>
            <person name="Bougher N.L."/>
            <person name="Buchanan P."/>
            <person name="Buyck B."/>
            <person name="Bense V."/>
            <person name="Catcheside P."/>
            <person name="Chovatia M."/>
            <person name="Cooper J."/>
            <person name="Damon W."/>
            <person name="Desjardin D."/>
            <person name="Finy P."/>
            <person name="Geml J."/>
            <person name="Haridas S."/>
            <person name="Hughes K."/>
            <person name="Justo A."/>
            <person name="Karasinski D."/>
            <person name="Kautmanova I."/>
            <person name="Kiss B."/>
            <person name="Kocsube S."/>
            <person name="Kotiranta H."/>
            <person name="LaButti K.M."/>
            <person name="Lechner B.E."/>
            <person name="Liimatainen K."/>
            <person name="Lipzen A."/>
            <person name="Lukacs Z."/>
            <person name="Mihaltcheva S."/>
            <person name="Morgado L.N."/>
            <person name="Niskanen T."/>
            <person name="Noordeloos M.E."/>
            <person name="Ohm R.A."/>
            <person name="Ortiz-Santana B."/>
            <person name="Ovrebo C."/>
            <person name="Racz N."/>
            <person name="Riley R."/>
            <person name="Savchenko A."/>
            <person name="Shiryaev A."/>
            <person name="Soop K."/>
            <person name="Spirin V."/>
            <person name="Szebenyi C."/>
            <person name="Tomsovsky M."/>
            <person name="Tulloss R.E."/>
            <person name="Uehling J."/>
            <person name="Grigoriev I.V."/>
            <person name="Vagvolgyi C."/>
            <person name="Papp T."/>
            <person name="Martin F.M."/>
            <person name="Miettinen O."/>
            <person name="Hibbett D.S."/>
            <person name="Nagy L.G."/>
        </authorList>
    </citation>
    <scope>NUCLEOTIDE SEQUENCE [LARGE SCALE GENOMIC DNA]</scope>
    <source>
        <strain evidence="1 2">FP101781</strain>
    </source>
</reference>
<proteinExistence type="predicted"/>
<evidence type="ECO:0000313" key="2">
    <source>
        <dbReference type="Proteomes" id="UP000298030"/>
    </source>
</evidence>
<gene>
    <name evidence="1" type="ORF">FA13DRAFT_1740090</name>
</gene>
<name>A0A4Y7SQ12_COPMI</name>
<dbReference type="EMBL" id="QPFP01000079">
    <property type="protein sequence ID" value="TEB23329.1"/>
    <property type="molecule type" value="Genomic_DNA"/>
</dbReference>
<keyword evidence="2" id="KW-1185">Reference proteome</keyword>
<protein>
    <submittedName>
        <fullName evidence="1">Uncharacterized protein</fullName>
    </submittedName>
</protein>
<comment type="caution">
    <text evidence="1">The sequence shown here is derived from an EMBL/GenBank/DDBJ whole genome shotgun (WGS) entry which is preliminary data.</text>
</comment>
<organism evidence="1 2">
    <name type="scientific">Coprinellus micaceus</name>
    <name type="common">Glistening ink-cap mushroom</name>
    <name type="synonym">Coprinus micaceus</name>
    <dbReference type="NCBI Taxonomy" id="71717"/>
    <lineage>
        <taxon>Eukaryota</taxon>
        <taxon>Fungi</taxon>
        <taxon>Dikarya</taxon>
        <taxon>Basidiomycota</taxon>
        <taxon>Agaricomycotina</taxon>
        <taxon>Agaricomycetes</taxon>
        <taxon>Agaricomycetidae</taxon>
        <taxon>Agaricales</taxon>
        <taxon>Agaricineae</taxon>
        <taxon>Psathyrellaceae</taxon>
        <taxon>Coprinellus</taxon>
    </lineage>
</organism>